<dbReference type="GO" id="GO:0009349">
    <property type="term" value="C:riboflavin synthase complex"/>
    <property type="evidence" value="ECO:0007669"/>
    <property type="project" value="UniProtKB-UniRule"/>
</dbReference>
<evidence type="ECO:0000256" key="7">
    <source>
        <dbReference type="RuleBase" id="RU003795"/>
    </source>
</evidence>
<dbReference type="GO" id="GO:0000906">
    <property type="term" value="F:6,7-dimethyl-8-ribityllumazine synthase activity"/>
    <property type="evidence" value="ECO:0007669"/>
    <property type="project" value="UniProtKB-EC"/>
</dbReference>
<sequence length="226" mass="23372">MAMSSFVAADLGRLLPALSATRRNPRPDSPSFGAASKSLISFSSSFRGAPSTSAEVGARNGRAPVLAAGTKHLMGSLSKTEGLKFAVVVARFNEIVTNLLLEGALETFRRYSIDDDDITVVKVPGCFEVPVIAQKLGRSGKFDAILCIGAVIRGDTSHYDAVANSAASGVLNAGLSSGVPCIFGVLTCDDMDQALNRAGGKAGNKGAEAALTAIEMASLCKHQLPK</sequence>
<evidence type="ECO:0000256" key="5">
    <source>
        <dbReference type="ARBA" id="ARBA00048785"/>
    </source>
</evidence>
<dbReference type="OrthoDB" id="2965at2759"/>
<comment type="subunit">
    <text evidence="6">Oligomer forming an icosahedral capsid.</text>
</comment>
<evidence type="ECO:0000256" key="2">
    <source>
        <dbReference type="ARBA" id="ARBA00007424"/>
    </source>
</evidence>
<evidence type="ECO:0000256" key="6">
    <source>
        <dbReference type="ARBA" id="ARBA00063688"/>
    </source>
</evidence>
<dbReference type="GO" id="GO:0009231">
    <property type="term" value="P:riboflavin biosynthetic process"/>
    <property type="evidence" value="ECO:0007669"/>
    <property type="project" value="UniProtKB-UniPathway"/>
</dbReference>
<keyword evidence="4 7" id="KW-0808">Transferase</keyword>
<evidence type="ECO:0000313" key="8">
    <source>
        <dbReference type="EMBL" id="KAG6524121.1"/>
    </source>
</evidence>
<dbReference type="AlphaFoldDB" id="A0A8J5HB06"/>
<evidence type="ECO:0000313" key="9">
    <source>
        <dbReference type="Proteomes" id="UP000734854"/>
    </source>
</evidence>
<comment type="pathway">
    <text evidence="1 7">Cofactor biosynthesis; riboflavin biosynthesis; riboflavin from 2-hydroxy-3-oxobutyl phosphate and 5-amino-6-(D-ribitylamino)uracil: step 1/2.</text>
</comment>
<dbReference type="CDD" id="cd09209">
    <property type="entry name" value="Lumazine_synthase-I"/>
    <property type="match status" value="1"/>
</dbReference>
<dbReference type="Pfam" id="PF00885">
    <property type="entry name" value="DMRL_synthase"/>
    <property type="match status" value="1"/>
</dbReference>
<dbReference type="InterPro" id="IPR034964">
    <property type="entry name" value="LS"/>
</dbReference>
<dbReference type="PANTHER" id="PTHR21058">
    <property type="entry name" value="6,7-DIMETHYL-8-RIBITYLLUMAZINE SYNTHASE DMRL SYNTHASE LUMAZINE SYNTHASE"/>
    <property type="match status" value="1"/>
</dbReference>
<dbReference type="PANTHER" id="PTHR21058:SF0">
    <property type="entry name" value="6,7-DIMETHYL-8-RIBITYLLUMAZINE SYNTHASE"/>
    <property type="match status" value="1"/>
</dbReference>
<evidence type="ECO:0000256" key="3">
    <source>
        <dbReference type="ARBA" id="ARBA00022619"/>
    </source>
</evidence>
<comment type="caution">
    <text evidence="8">The sequence shown here is derived from an EMBL/GenBank/DDBJ whole genome shotgun (WGS) entry which is preliminary data.</text>
</comment>
<keyword evidence="9" id="KW-1185">Reference proteome</keyword>
<dbReference type="HAMAP" id="MF_00178">
    <property type="entry name" value="Lumazine_synth"/>
    <property type="match status" value="1"/>
</dbReference>
<keyword evidence="3 7" id="KW-0686">Riboflavin biosynthesis</keyword>
<proteinExistence type="inferred from homology"/>
<evidence type="ECO:0000256" key="1">
    <source>
        <dbReference type="ARBA" id="ARBA00004917"/>
    </source>
</evidence>
<dbReference type="EMBL" id="JACMSC010000004">
    <property type="protein sequence ID" value="KAG6524121.1"/>
    <property type="molecule type" value="Genomic_DNA"/>
</dbReference>
<gene>
    <name evidence="8" type="ORF">ZIOFF_014012</name>
</gene>
<accession>A0A8J5HB06</accession>
<comment type="catalytic activity">
    <reaction evidence="5 7">
        <text>(2S)-2-hydroxy-3-oxobutyl phosphate + 5-amino-6-(D-ribitylamino)uracil = 6,7-dimethyl-8-(1-D-ribityl)lumazine + phosphate + 2 H2O + H(+)</text>
        <dbReference type="Rhea" id="RHEA:26152"/>
        <dbReference type="ChEBI" id="CHEBI:15377"/>
        <dbReference type="ChEBI" id="CHEBI:15378"/>
        <dbReference type="ChEBI" id="CHEBI:15934"/>
        <dbReference type="ChEBI" id="CHEBI:43474"/>
        <dbReference type="ChEBI" id="CHEBI:58201"/>
        <dbReference type="ChEBI" id="CHEBI:58830"/>
        <dbReference type="EC" id="2.5.1.78"/>
    </reaction>
</comment>
<comment type="similarity">
    <text evidence="2 7">Belongs to the DMRL synthase family.</text>
</comment>
<dbReference type="UniPathway" id="UPA00275">
    <property type="reaction ID" value="UER00404"/>
</dbReference>
<dbReference type="Proteomes" id="UP000734854">
    <property type="component" value="Unassembled WGS sequence"/>
</dbReference>
<dbReference type="NCBIfam" id="TIGR00114">
    <property type="entry name" value="lumazine-synth"/>
    <property type="match status" value="1"/>
</dbReference>
<dbReference type="InterPro" id="IPR002180">
    <property type="entry name" value="LS/RS"/>
</dbReference>
<dbReference type="EC" id="2.5.1.78" evidence="7"/>
<protein>
    <recommendedName>
        <fullName evidence="7">6,7-dimethyl-8-ribityllumazine synthase</fullName>
        <shortName evidence="7">DMRL synthase</shortName>
        <ecNumber evidence="7">2.5.1.78</ecNumber>
    </recommendedName>
</protein>
<reference evidence="8 9" key="1">
    <citation type="submission" date="2020-08" db="EMBL/GenBank/DDBJ databases">
        <title>Plant Genome Project.</title>
        <authorList>
            <person name="Zhang R.-G."/>
        </authorList>
    </citation>
    <scope>NUCLEOTIDE SEQUENCE [LARGE SCALE GENOMIC DNA]</scope>
    <source>
        <tissue evidence="8">Rhizome</tissue>
    </source>
</reference>
<name>A0A8J5HB06_ZINOF</name>
<evidence type="ECO:0000256" key="4">
    <source>
        <dbReference type="ARBA" id="ARBA00022679"/>
    </source>
</evidence>
<comment type="function">
    <text evidence="7">Catalyzes the formation of 6,7-dimethyl-8-ribityllumazine by condensation of 5-amino-6-(D-ribitylamino)uracil with 3,4-dihydroxy-2-butanone 4-phosphate. This is the penultimate step in the biosynthesis of riboflavin.</text>
</comment>
<organism evidence="8 9">
    <name type="scientific">Zingiber officinale</name>
    <name type="common">Ginger</name>
    <name type="synonym">Amomum zingiber</name>
    <dbReference type="NCBI Taxonomy" id="94328"/>
    <lineage>
        <taxon>Eukaryota</taxon>
        <taxon>Viridiplantae</taxon>
        <taxon>Streptophyta</taxon>
        <taxon>Embryophyta</taxon>
        <taxon>Tracheophyta</taxon>
        <taxon>Spermatophyta</taxon>
        <taxon>Magnoliopsida</taxon>
        <taxon>Liliopsida</taxon>
        <taxon>Zingiberales</taxon>
        <taxon>Zingiberaceae</taxon>
        <taxon>Zingiber</taxon>
    </lineage>
</organism>
<dbReference type="FunFam" id="3.40.50.960:FF:000001">
    <property type="entry name" value="6,7-dimethyl-8-ribityllumazine synthase"/>
    <property type="match status" value="1"/>
</dbReference>